<dbReference type="SUPFAM" id="SSF64076">
    <property type="entry name" value="MTH938-like"/>
    <property type="match status" value="1"/>
</dbReference>
<dbReference type="InterPro" id="IPR036748">
    <property type="entry name" value="MTH938-like_sf"/>
</dbReference>
<evidence type="ECO:0000256" key="8">
    <source>
        <dbReference type="ARBA" id="ARBA00023015"/>
    </source>
</evidence>
<dbReference type="Pfam" id="PF05303">
    <property type="entry name" value="GSKIP_dom"/>
    <property type="match status" value="1"/>
</dbReference>
<sequence length="755" mass="82691">MNSANIGNTSCICSANSQLLGSSENPQQLIQPPRTPATSGSEANYLADSLGVSPLYRQQDSHRWQSAAKIYQSSRSQAHSPATTGAPLNFTTFGDSLSSEGTLSQKIRQCRSIGSPILLEDIATLNRQLHLEVERGQRRVASMHGSLELEALAAVHELATHVKQISVSEILPRTADLIFVNIKTYKDQPYTLELTMKGWRICSSHSDCMNGDYHNIALHTRYFQNAKEVLDVISPEHDKHFNEWLSPRGGKKGCRKGFHFELGRFGDGDVGASSRVNLISKDMEAQQLTSIATVSSVGFRLVDKSFLFGPIAVFPKTTLSWRVLSPSDITPESLELFFMLQPKLDILLIGAGNKSDIDIVRRNVGPAISKARIGFEILDSEDAATTFNFLNFEGRCVAAALFPPRDYYVNDKEHQAFIRDVRGGLDGATFDEVTFGVGSLLDSLTAGEDKHMSEVGCPAHPNARLVEDHRAGDLICTQCGLVVGERLIDVGTEWRSFSDERSGNDPSRVGAPDNPLLSGANLSTSIAVAFGSEGDRALANAQRKLISSSDRQMTQALMLIREMSEKISLPRSIQDRAAKRFKEVLESKALRGKSNEAQAAACLYIACREEGVPRTFKEICAVSKVSKKEIGRCFRLITKTLETNLDLITSADFMSRFCGNLSLPYPVQVAATRVAKKAVEFDLVAGRSPISIAAAAIYMASQASAEKRTAKEIGEIAGVAEDTIRQTYRLLLPKAAELFPAEFRFDTPVDHLPRG</sequence>
<evidence type="ECO:0000256" key="12">
    <source>
        <dbReference type="PROSITE-ProRule" id="PRU00469"/>
    </source>
</evidence>
<comment type="subcellular location">
    <subcellularLocation>
        <location evidence="1">Nucleus</location>
    </subcellularLocation>
</comment>
<proteinExistence type="inferred from homology"/>
<organism evidence="15 16">
    <name type="scientific">Meloidogyne javanica</name>
    <name type="common">Root-knot nematode worm</name>
    <dbReference type="NCBI Taxonomy" id="6303"/>
    <lineage>
        <taxon>Eukaryota</taxon>
        <taxon>Metazoa</taxon>
        <taxon>Ecdysozoa</taxon>
        <taxon>Nematoda</taxon>
        <taxon>Chromadorea</taxon>
        <taxon>Rhabditida</taxon>
        <taxon>Tylenchina</taxon>
        <taxon>Tylenchomorpha</taxon>
        <taxon>Tylenchoidea</taxon>
        <taxon>Meloidogynidae</taxon>
        <taxon>Meloidogyninae</taxon>
        <taxon>Meloidogyne</taxon>
        <taxon>Meloidogyne incognita group</taxon>
    </lineage>
</organism>
<keyword evidence="4" id="KW-0479">Metal-binding</keyword>
<dbReference type="FunFam" id="1.10.472.10:FF:000008">
    <property type="entry name" value="Transcription initiation factor IIB"/>
    <property type="match status" value="1"/>
</dbReference>
<dbReference type="FunFam" id="2.20.25.10:FF:000037">
    <property type="entry name" value="Transcription initiation factor IIB"/>
    <property type="match status" value="1"/>
</dbReference>
<feature type="domain" description="TFIIB-type" evidence="14">
    <location>
        <begin position="453"/>
        <end position="484"/>
    </location>
</feature>
<dbReference type="Gene3D" id="1.10.472.10">
    <property type="entry name" value="Cyclin-like"/>
    <property type="match status" value="2"/>
</dbReference>
<dbReference type="PRINTS" id="PR00685">
    <property type="entry name" value="TIFACTORIIB"/>
</dbReference>
<evidence type="ECO:0000313" key="15">
    <source>
        <dbReference type="Proteomes" id="UP000887561"/>
    </source>
</evidence>
<keyword evidence="5" id="KW-0677">Repeat</keyword>
<accession>A0A915MA69</accession>
<dbReference type="Pfam" id="PF08271">
    <property type="entry name" value="Zn_Ribbon_TF"/>
    <property type="match status" value="1"/>
</dbReference>
<keyword evidence="9" id="KW-0804">Transcription</keyword>
<dbReference type="Proteomes" id="UP000887561">
    <property type="component" value="Unplaced"/>
</dbReference>
<dbReference type="InterPro" id="IPR007523">
    <property type="entry name" value="NDUFAF3/AAMDC"/>
</dbReference>
<dbReference type="InterPro" id="IPR013150">
    <property type="entry name" value="TFIIB_cyclin"/>
</dbReference>
<dbReference type="WBParaSite" id="scaffold3382_cov245.g6525">
    <property type="protein sequence ID" value="scaffold3382_cov245.g6525"/>
    <property type="gene ID" value="scaffold3382_cov245.g6525"/>
</dbReference>
<dbReference type="GO" id="GO:0005634">
    <property type="term" value="C:nucleus"/>
    <property type="evidence" value="ECO:0007669"/>
    <property type="project" value="UniProtKB-SubCell"/>
</dbReference>
<dbReference type="GO" id="GO:0008270">
    <property type="term" value="F:zinc ion binding"/>
    <property type="evidence" value="ECO:0007669"/>
    <property type="project" value="UniProtKB-KW"/>
</dbReference>
<feature type="region of interest" description="Disordered" evidence="13">
    <location>
        <begin position="23"/>
        <end position="42"/>
    </location>
</feature>
<dbReference type="PROSITE" id="PS51134">
    <property type="entry name" value="ZF_TFIIB"/>
    <property type="match status" value="1"/>
</dbReference>
<dbReference type="CDD" id="cd20552">
    <property type="entry name" value="CYCLIN_TFIIB_rpt2"/>
    <property type="match status" value="1"/>
</dbReference>
<evidence type="ECO:0000256" key="7">
    <source>
        <dbReference type="ARBA" id="ARBA00022833"/>
    </source>
</evidence>
<evidence type="ECO:0000256" key="9">
    <source>
        <dbReference type="ARBA" id="ARBA00023163"/>
    </source>
</evidence>
<dbReference type="SUPFAM" id="SSF57783">
    <property type="entry name" value="Zinc beta-ribbon"/>
    <property type="match status" value="1"/>
</dbReference>
<dbReference type="SUPFAM" id="SSF103107">
    <property type="entry name" value="Hypothetical protein c14orf129, hspc210"/>
    <property type="match status" value="1"/>
</dbReference>
<dbReference type="Pfam" id="PF04430">
    <property type="entry name" value="DUF498"/>
    <property type="match status" value="1"/>
</dbReference>
<dbReference type="Gene3D" id="2.20.25.10">
    <property type="match status" value="1"/>
</dbReference>
<dbReference type="GO" id="GO:0097550">
    <property type="term" value="C:transcription preinitiation complex"/>
    <property type="evidence" value="ECO:0007669"/>
    <property type="project" value="TreeGrafter"/>
</dbReference>
<dbReference type="InterPro" id="IPR000812">
    <property type="entry name" value="TFIIB"/>
</dbReference>
<dbReference type="SMART" id="SM00385">
    <property type="entry name" value="CYCLIN"/>
    <property type="match status" value="2"/>
</dbReference>
<dbReference type="Pfam" id="PF00382">
    <property type="entry name" value="TFIIB"/>
    <property type="match status" value="2"/>
</dbReference>
<dbReference type="SUPFAM" id="SSF47954">
    <property type="entry name" value="Cyclin-like"/>
    <property type="match status" value="2"/>
</dbReference>
<evidence type="ECO:0000256" key="10">
    <source>
        <dbReference type="ARBA" id="ARBA00023242"/>
    </source>
</evidence>
<dbReference type="CDD" id="cd20551">
    <property type="entry name" value="CYCLIN_TFIIB_rpt1"/>
    <property type="match status" value="1"/>
</dbReference>
<keyword evidence="15" id="KW-1185">Reference proteome</keyword>
<evidence type="ECO:0000256" key="3">
    <source>
        <dbReference type="ARBA" id="ARBA00013932"/>
    </source>
</evidence>
<name>A0A915MA69_MELJA</name>
<keyword evidence="10" id="KW-0539">Nucleus</keyword>
<evidence type="ECO:0000256" key="13">
    <source>
        <dbReference type="SAM" id="MobiDB-lite"/>
    </source>
</evidence>
<evidence type="ECO:0000259" key="14">
    <source>
        <dbReference type="PROSITE" id="PS51134"/>
    </source>
</evidence>
<dbReference type="InterPro" id="IPR036915">
    <property type="entry name" value="Cyclin-like_sf"/>
</dbReference>
<dbReference type="GO" id="GO:0017025">
    <property type="term" value="F:TBP-class protein binding"/>
    <property type="evidence" value="ECO:0007669"/>
    <property type="project" value="InterPro"/>
</dbReference>
<dbReference type="PANTHER" id="PTHR11618:SF13">
    <property type="entry name" value="TRANSCRIPTION INITIATION FACTOR IIB"/>
    <property type="match status" value="1"/>
</dbReference>
<dbReference type="Gene3D" id="3.40.1230.10">
    <property type="entry name" value="MTH938-like"/>
    <property type="match status" value="1"/>
</dbReference>
<evidence type="ECO:0000256" key="5">
    <source>
        <dbReference type="ARBA" id="ARBA00022737"/>
    </source>
</evidence>
<dbReference type="GO" id="GO:0006367">
    <property type="term" value="P:transcription initiation at RNA polymerase II promoter"/>
    <property type="evidence" value="ECO:0007669"/>
    <property type="project" value="TreeGrafter"/>
</dbReference>
<dbReference type="GO" id="GO:0016251">
    <property type="term" value="F:RNA polymerase II general transcription initiation factor activity"/>
    <property type="evidence" value="ECO:0007669"/>
    <property type="project" value="TreeGrafter"/>
</dbReference>
<dbReference type="InterPro" id="IPR023231">
    <property type="entry name" value="GSKIP_dom_sf"/>
</dbReference>
<dbReference type="InterPro" id="IPR013137">
    <property type="entry name" value="Znf_TFIIB"/>
</dbReference>
<dbReference type="FunFam" id="1.10.472.10:FF:000019">
    <property type="entry name" value="transcription initiation factor IIB"/>
    <property type="match status" value="1"/>
</dbReference>
<evidence type="ECO:0000256" key="2">
    <source>
        <dbReference type="ARBA" id="ARBA00010857"/>
    </source>
</evidence>
<evidence type="ECO:0000256" key="4">
    <source>
        <dbReference type="ARBA" id="ARBA00022723"/>
    </source>
</evidence>
<protein>
    <recommendedName>
        <fullName evidence="3">Transcription initiation factor IIB</fullName>
    </recommendedName>
    <alternativeName>
        <fullName evidence="11">General transcription factor TFIIB</fullName>
    </alternativeName>
</protein>
<dbReference type="InterPro" id="IPR007967">
    <property type="entry name" value="GSKIP_dom"/>
</dbReference>
<dbReference type="Gene3D" id="3.30.2280.10">
    <property type="entry name" value="Hypothetical protein (hspc210)"/>
    <property type="match status" value="1"/>
</dbReference>
<evidence type="ECO:0000256" key="1">
    <source>
        <dbReference type="ARBA" id="ARBA00004123"/>
    </source>
</evidence>
<dbReference type="PANTHER" id="PTHR11618">
    <property type="entry name" value="TRANSCRIPTION INITIATION FACTOR IIB-RELATED"/>
    <property type="match status" value="1"/>
</dbReference>
<keyword evidence="7" id="KW-0862">Zinc</keyword>
<keyword evidence="8" id="KW-0805">Transcription regulation</keyword>
<evidence type="ECO:0000256" key="11">
    <source>
        <dbReference type="ARBA" id="ARBA00031706"/>
    </source>
</evidence>
<reference evidence="16" key="1">
    <citation type="submission" date="2022-11" db="UniProtKB">
        <authorList>
            <consortium name="WormBaseParasite"/>
        </authorList>
    </citation>
    <scope>IDENTIFICATION</scope>
</reference>
<dbReference type="GO" id="GO:0070897">
    <property type="term" value="P:transcription preinitiation complex assembly"/>
    <property type="evidence" value="ECO:0007669"/>
    <property type="project" value="InterPro"/>
</dbReference>
<dbReference type="AlphaFoldDB" id="A0A915MA69"/>
<keyword evidence="6 12" id="KW-0863">Zinc-finger</keyword>
<evidence type="ECO:0000313" key="16">
    <source>
        <dbReference type="WBParaSite" id="scaffold3382_cov245.g6525"/>
    </source>
</evidence>
<dbReference type="InterPro" id="IPR023486">
    <property type="entry name" value="TFIIB_CS"/>
</dbReference>
<comment type="similarity">
    <text evidence="2">Belongs to the TFIIB family.</text>
</comment>
<dbReference type="PROSITE" id="PS00782">
    <property type="entry name" value="TFIIB"/>
    <property type="match status" value="2"/>
</dbReference>
<evidence type="ECO:0000256" key="6">
    <source>
        <dbReference type="ARBA" id="ARBA00022771"/>
    </source>
</evidence>
<dbReference type="InterPro" id="IPR013763">
    <property type="entry name" value="Cyclin-like_dom"/>
</dbReference>